<keyword evidence="3" id="KW-1185">Reference proteome</keyword>
<dbReference type="PROSITE" id="PS51257">
    <property type="entry name" value="PROKAR_LIPOPROTEIN"/>
    <property type="match status" value="1"/>
</dbReference>
<dbReference type="Proteomes" id="UP000192368">
    <property type="component" value="Unassembled WGS sequence"/>
</dbReference>
<evidence type="ECO:0000256" key="1">
    <source>
        <dbReference type="SAM" id="SignalP"/>
    </source>
</evidence>
<reference evidence="3" key="1">
    <citation type="submission" date="2017-04" db="EMBL/GenBank/DDBJ databases">
        <authorList>
            <person name="Varghese N."/>
            <person name="Submissions S."/>
        </authorList>
    </citation>
    <scope>NUCLEOTIDE SEQUENCE [LARGE SCALE GENOMIC DNA]</scope>
    <source>
        <strain evidence="3">DSM 20463</strain>
    </source>
</reference>
<dbReference type="RefSeq" id="WP_084231248.1">
    <property type="nucleotide sequence ID" value="NZ_FWWR01000011.1"/>
</dbReference>
<organism evidence="2 3">
    <name type="scientific">Peptoniphilus asaccharolyticus DSM 20463</name>
    <dbReference type="NCBI Taxonomy" id="573058"/>
    <lineage>
        <taxon>Bacteria</taxon>
        <taxon>Bacillati</taxon>
        <taxon>Bacillota</taxon>
        <taxon>Tissierellia</taxon>
        <taxon>Tissierellales</taxon>
        <taxon>Peptoniphilaceae</taxon>
        <taxon>Peptoniphilus</taxon>
    </lineage>
</organism>
<dbReference type="SUPFAM" id="SSF53822">
    <property type="entry name" value="Periplasmic binding protein-like I"/>
    <property type="match status" value="1"/>
</dbReference>
<dbReference type="PANTHER" id="PTHR35271:SF1">
    <property type="entry name" value="ABC TRANSPORTER, SUBSTRATE-BINDING LIPOPROTEIN"/>
    <property type="match status" value="1"/>
</dbReference>
<keyword evidence="1" id="KW-0732">Signal</keyword>
<dbReference type="PANTHER" id="PTHR35271">
    <property type="entry name" value="ABC TRANSPORTER, SUBSTRATE-BINDING LIPOPROTEIN-RELATED"/>
    <property type="match status" value="1"/>
</dbReference>
<name>A0A1W1VCC2_PEPAS</name>
<evidence type="ECO:0000313" key="2">
    <source>
        <dbReference type="EMBL" id="SMB90863.1"/>
    </source>
</evidence>
<proteinExistence type="predicted"/>
<dbReference type="EMBL" id="FWWR01000011">
    <property type="protein sequence ID" value="SMB90863.1"/>
    <property type="molecule type" value="Genomic_DNA"/>
</dbReference>
<dbReference type="Gene3D" id="3.40.50.2300">
    <property type="match status" value="2"/>
</dbReference>
<dbReference type="CDD" id="cd06325">
    <property type="entry name" value="PBP1_ABC_unchar_transporter"/>
    <property type="match status" value="1"/>
</dbReference>
<evidence type="ECO:0000313" key="3">
    <source>
        <dbReference type="Proteomes" id="UP000192368"/>
    </source>
</evidence>
<feature type="chain" id="PRO_5039004610" evidence="1">
    <location>
        <begin position="21"/>
        <end position="323"/>
    </location>
</feature>
<sequence length="323" mass="34534">MKKLLSLLVLLLLVGCQSNNQKVSEKDVQEGEKVKVGIIQFMDHVSLDAAREGFVEQLKESGLDVEVVEQSANGDMSLTNTIAQSLKADGVDLIYAIATPAAQAAKNTITDIPIVFSAVTDPIGAELVKTFENPDANVTGVSDYVSSEAQIDSFLKIFPNVKTFGVIYNTSEQNSLVQIQELKSNLSKRGIELETVGVSAVNDIPQAVASIAPKIDALFALTDNLVANAAPIVSDTLIKNNIPSLSAEEGQVKNGLLMSEGVNYKEQGKQAGRMAVKILNGESVSNIPVELNEINTKLVNEKTAKALGVDLNVENLKDAEKVQ</sequence>
<dbReference type="Pfam" id="PF04392">
    <property type="entry name" value="ABC_sub_bind"/>
    <property type="match status" value="1"/>
</dbReference>
<dbReference type="STRING" id="573058.SAMN00017477_1708"/>
<dbReference type="InterPro" id="IPR007487">
    <property type="entry name" value="ABC_transpt-TYRBP-like"/>
</dbReference>
<accession>A0A1W1VCC2</accession>
<protein>
    <submittedName>
        <fullName evidence="2">Putative ABC transport system substrate-binding protein</fullName>
    </submittedName>
</protein>
<gene>
    <name evidence="2" type="ORF">SAMN00017477_1708</name>
</gene>
<dbReference type="OrthoDB" id="9776955at2"/>
<dbReference type="AlphaFoldDB" id="A0A1W1VCC2"/>
<feature type="signal peptide" evidence="1">
    <location>
        <begin position="1"/>
        <end position="20"/>
    </location>
</feature>
<dbReference type="InterPro" id="IPR028082">
    <property type="entry name" value="Peripla_BP_I"/>
</dbReference>